<gene>
    <name evidence="1" type="ORF">AG1IA_10056</name>
</gene>
<dbReference type="HOGENOM" id="CLU_2224967_0_0_1"/>
<sequence length="106" mass="11175">MAGLGDWCMTTGGDAYEGVCGDGMSGDWVGGCGRDWVRGREGAVVDGQHTQGVLLHWQNSERCAMHRCGSCGDLRGRMSGFIDEITALMGALESRDHAARLAAVGT</sequence>
<keyword evidence="2" id="KW-1185">Reference proteome</keyword>
<evidence type="ECO:0000313" key="2">
    <source>
        <dbReference type="Proteomes" id="UP000011668"/>
    </source>
</evidence>
<dbReference type="Proteomes" id="UP000011668">
    <property type="component" value="Unassembled WGS sequence"/>
</dbReference>
<protein>
    <submittedName>
        <fullName evidence="1">Uncharacterized protein</fullName>
    </submittedName>
</protein>
<proteinExistence type="predicted"/>
<name>L8WHR1_THACA</name>
<dbReference type="AlphaFoldDB" id="L8WHR1"/>
<dbReference type="EMBL" id="AFRT01004865">
    <property type="protein sequence ID" value="ELU35914.1"/>
    <property type="molecule type" value="Genomic_DNA"/>
</dbReference>
<comment type="caution">
    <text evidence="1">The sequence shown here is derived from an EMBL/GenBank/DDBJ whole genome shotgun (WGS) entry which is preliminary data.</text>
</comment>
<reference evidence="1 2" key="1">
    <citation type="journal article" date="2013" name="Nat. Commun.">
        <title>The evolution and pathogenic mechanisms of the rice sheath blight pathogen.</title>
        <authorList>
            <person name="Zheng A."/>
            <person name="Lin R."/>
            <person name="Xu L."/>
            <person name="Qin P."/>
            <person name="Tang C."/>
            <person name="Ai P."/>
            <person name="Zhang D."/>
            <person name="Liu Y."/>
            <person name="Sun Z."/>
            <person name="Feng H."/>
            <person name="Wang Y."/>
            <person name="Chen Y."/>
            <person name="Liang X."/>
            <person name="Fu R."/>
            <person name="Li Q."/>
            <person name="Zhang J."/>
            <person name="Yu X."/>
            <person name="Xie Z."/>
            <person name="Ding L."/>
            <person name="Guan P."/>
            <person name="Tang J."/>
            <person name="Liang Y."/>
            <person name="Wang S."/>
            <person name="Deng Q."/>
            <person name="Li S."/>
            <person name="Zhu J."/>
            <person name="Wang L."/>
            <person name="Liu H."/>
            <person name="Li P."/>
        </authorList>
    </citation>
    <scope>NUCLEOTIDE SEQUENCE [LARGE SCALE GENOMIC DNA]</scope>
    <source>
        <strain evidence="2">AG-1 IA</strain>
    </source>
</reference>
<evidence type="ECO:0000313" key="1">
    <source>
        <dbReference type="EMBL" id="ELU35914.1"/>
    </source>
</evidence>
<accession>L8WHR1</accession>
<organism evidence="1 2">
    <name type="scientific">Thanatephorus cucumeris (strain AG1-IA)</name>
    <name type="common">Rice sheath blight fungus</name>
    <name type="synonym">Rhizoctonia solani</name>
    <dbReference type="NCBI Taxonomy" id="983506"/>
    <lineage>
        <taxon>Eukaryota</taxon>
        <taxon>Fungi</taxon>
        <taxon>Dikarya</taxon>
        <taxon>Basidiomycota</taxon>
        <taxon>Agaricomycotina</taxon>
        <taxon>Agaricomycetes</taxon>
        <taxon>Cantharellales</taxon>
        <taxon>Ceratobasidiaceae</taxon>
        <taxon>Rhizoctonia</taxon>
        <taxon>Rhizoctonia solani AG-1</taxon>
    </lineage>
</organism>